<dbReference type="PANTHER" id="PTHR31668:SF26">
    <property type="entry name" value="GLUCOSE TRANSPORT TRANSCRIPTION REGULATOR RGT1-RELATED"/>
    <property type="match status" value="1"/>
</dbReference>
<feature type="non-terminal residue" evidence="6">
    <location>
        <position position="1"/>
    </location>
</feature>
<evidence type="ECO:0000313" key="7">
    <source>
        <dbReference type="Proteomes" id="UP001164286"/>
    </source>
</evidence>
<evidence type="ECO:0000313" key="6">
    <source>
        <dbReference type="EMBL" id="KAI9639470.1"/>
    </source>
</evidence>
<dbReference type="Gene3D" id="4.10.240.10">
    <property type="entry name" value="Zn(2)-C6 fungal-type DNA-binding domain"/>
    <property type="match status" value="1"/>
</dbReference>
<feature type="non-terminal residue" evidence="6">
    <location>
        <position position="588"/>
    </location>
</feature>
<keyword evidence="4" id="KW-0804">Transcription</keyword>
<organism evidence="6 7">
    <name type="scientific">Dioszegia hungarica</name>
    <dbReference type="NCBI Taxonomy" id="4972"/>
    <lineage>
        <taxon>Eukaryota</taxon>
        <taxon>Fungi</taxon>
        <taxon>Dikarya</taxon>
        <taxon>Basidiomycota</taxon>
        <taxon>Agaricomycotina</taxon>
        <taxon>Tremellomycetes</taxon>
        <taxon>Tremellales</taxon>
        <taxon>Bulleribasidiaceae</taxon>
        <taxon>Dioszegia</taxon>
    </lineage>
</organism>
<keyword evidence="5" id="KW-0539">Nucleus</keyword>
<evidence type="ECO:0008006" key="8">
    <source>
        <dbReference type="Google" id="ProtNLM"/>
    </source>
</evidence>
<reference evidence="6" key="1">
    <citation type="journal article" date="2022" name="G3 (Bethesda)">
        <title>High quality genome of the basidiomycete yeast Dioszegia hungarica PDD-24b-2 isolated from cloud water.</title>
        <authorList>
            <person name="Jarrige D."/>
            <person name="Haridas S."/>
            <person name="Bleykasten-Grosshans C."/>
            <person name="Joly M."/>
            <person name="Nadalig T."/>
            <person name="Sancelme M."/>
            <person name="Vuilleumier S."/>
            <person name="Grigoriev I.V."/>
            <person name="Amato P."/>
            <person name="Bringel F."/>
        </authorList>
    </citation>
    <scope>NUCLEOTIDE SEQUENCE</scope>
    <source>
        <strain evidence="6">PDD-24b-2</strain>
    </source>
</reference>
<dbReference type="InterPro" id="IPR050797">
    <property type="entry name" value="Carb_Metab_Trans_Reg"/>
</dbReference>
<comment type="caution">
    <text evidence="6">The sequence shown here is derived from an EMBL/GenBank/DDBJ whole genome shotgun (WGS) entry which is preliminary data.</text>
</comment>
<gene>
    <name evidence="6" type="ORF">MKK02DRAFT_6248</name>
</gene>
<evidence type="ECO:0000256" key="1">
    <source>
        <dbReference type="ARBA" id="ARBA00022723"/>
    </source>
</evidence>
<evidence type="ECO:0000256" key="5">
    <source>
        <dbReference type="ARBA" id="ARBA00023242"/>
    </source>
</evidence>
<proteinExistence type="predicted"/>
<name>A0AA38HFC3_9TREE</name>
<evidence type="ECO:0000256" key="2">
    <source>
        <dbReference type="ARBA" id="ARBA00023015"/>
    </source>
</evidence>
<dbReference type="PANTHER" id="PTHR31668">
    <property type="entry name" value="GLUCOSE TRANSPORT TRANSCRIPTION REGULATOR RGT1-RELATED-RELATED"/>
    <property type="match status" value="1"/>
</dbReference>
<dbReference type="GO" id="GO:0003677">
    <property type="term" value="F:DNA binding"/>
    <property type="evidence" value="ECO:0007669"/>
    <property type="project" value="UniProtKB-KW"/>
</dbReference>
<dbReference type="GO" id="GO:0000981">
    <property type="term" value="F:DNA-binding transcription factor activity, RNA polymerase II-specific"/>
    <property type="evidence" value="ECO:0007669"/>
    <property type="project" value="InterPro"/>
</dbReference>
<evidence type="ECO:0000256" key="4">
    <source>
        <dbReference type="ARBA" id="ARBA00023163"/>
    </source>
</evidence>
<dbReference type="GO" id="GO:0008270">
    <property type="term" value="F:zinc ion binding"/>
    <property type="evidence" value="ECO:0007669"/>
    <property type="project" value="InterPro"/>
</dbReference>
<dbReference type="AlphaFoldDB" id="A0AA38HFC3"/>
<accession>A0AA38HFC3</accession>
<dbReference type="RefSeq" id="XP_052949247.1">
    <property type="nucleotide sequence ID" value="XM_053093681.1"/>
</dbReference>
<sequence>GHTSKTSRQQFSACGACRHRRVKCDLKEKQDALELMAAQEGKKGAGPIRGKGKNRRLAVLMSRDEYAPIKAAKQLRRGKRISEIETIYGRQAASAAAVAATLVEEGPLPELTAAFFDSPFFRRFQVQRPVLDSRDFTQRYLSHSRPSAAAMGPEGAILCHVLYAWALSYGVDANGELDVPEGGLEPLGPLPLDNASDNELLRELDRQRRFSNMREAVEVVLKEIDECGVMRKPTWDGVRVLLLILPLTEGISTSVERLAMYETALNQVYSLCSFAGMGYDGQPAATSGVNGGSDGDDDEVAGTGQNVQMIRVRIYWYAFVHEGITTGLKGGRLLLDDEDLDTMQDSIHNRAVVLQNSSIKTSVKFATAPINLALACRLINRALTGPSARRAKSVNGTWVKEAWEALERSWEEFEALKYAPDASSIYSTMDEVMRFADGWKIFLFEAQNVIRKILEERYSKLLAARESAFISDPSSEGVSPGFDQERMSELVNLQRLLDISRAKCEVQCRQILDMVRVHVGSRFFEWDASLVRDGTFYAAKLLPRMGGGEEDIAVCLQALNELRWAHAKAPDRSAELRQEWADSRQDVS</sequence>
<dbReference type="InterPro" id="IPR036864">
    <property type="entry name" value="Zn2-C6_fun-type_DNA-bd_sf"/>
</dbReference>
<dbReference type="Proteomes" id="UP001164286">
    <property type="component" value="Unassembled WGS sequence"/>
</dbReference>
<keyword evidence="3" id="KW-0238">DNA-binding</keyword>
<dbReference type="EMBL" id="JAKWFO010000001">
    <property type="protein sequence ID" value="KAI9639470.1"/>
    <property type="molecule type" value="Genomic_DNA"/>
</dbReference>
<keyword evidence="7" id="KW-1185">Reference proteome</keyword>
<dbReference type="GeneID" id="77732886"/>
<protein>
    <recommendedName>
        <fullName evidence="8">Transcription factor domain-containing protein</fullName>
    </recommendedName>
</protein>
<keyword evidence="2" id="KW-0805">Transcription regulation</keyword>
<evidence type="ECO:0000256" key="3">
    <source>
        <dbReference type="ARBA" id="ARBA00023125"/>
    </source>
</evidence>
<keyword evidence="1" id="KW-0479">Metal-binding</keyword>